<evidence type="ECO:0000256" key="3">
    <source>
        <dbReference type="ARBA" id="ARBA00022475"/>
    </source>
</evidence>
<dbReference type="Pfam" id="PF00211">
    <property type="entry name" value="Guanylate_cyc"/>
    <property type="match status" value="1"/>
</dbReference>
<comment type="similarity">
    <text evidence="15">Belongs to the adenylyl cyclase class-4/guanylyl cyclase family.</text>
</comment>
<dbReference type="GO" id="GO:0007168">
    <property type="term" value="P:receptor guanylyl cyclase signaling pathway"/>
    <property type="evidence" value="ECO:0007669"/>
    <property type="project" value="TreeGrafter"/>
</dbReference>
<accession>A0A3B3RDW1</accession>
<dbReference type="PROSITE" id="PS51257">
    <property type="entry name" value="PROKAR_LIPOPROTEIN"/>
    <property type="match status" value="1"/>
</dbReference>
<evidence type="ECO:0000313" key="22">
    <source>
        <dbReference type="Ensembl" id="ENSPKIP00000016807.1"/>
    </source>
</evidence>
<evidence type="ECO:0000256" key="4">
    <source>
        <dbReference type="ARBA" id="ARBA00022692"/>
    </source>
</evidence>
<reference evidence="22" key="2">
    <citation type="submission" date="2025-09" db="UniProtKB">
        <authorList>
            <consortium name="Ensembl"/>
        </authorList>
    </citation>
    <scope>IDENTIFICATION</scope>
</reference>
<keyword evidence="3" id="KW-1003">Cell membrane</keyword>
<proteinExistence type="inferred from homology"/>
<keyword evidence="10" id="KW-0675">Receptor</keyword>
<dbReference type="SUPFAM" id="SSF56112">
    <property type="entry name" value="Protein kinase-like (PK-like)"/>
    <property type="match status" value="1"/>
</dbReference>
<evidence type="ECO:0000256" key="18">
    <source>
        <dbReference type="SAM" id="Phobius"/>
    </source>
</evidence>
<evidence type="ECO:0000259" key="20">
    <source>
        <dbReference type="PROSITE" id="PS50011"/>
    </source>
</evidence>
<feature type="region of interest" description="Disordered" evidence="17">
    <location>
        <begin position="991"/>
        <end position="1027"/>
    </location>
</feature>
<dbReference type="GO" id="GO:0001653">
    <property type="term" value="F:peptide receptor activity"/>
    <property type="evidence" value="ECO:0007669"/>
    <property type="project" value="TreeGrafter"/>
</dbReference>
<dbReference type="InterPro" id="IPR050401">
    <property type="entry name" value="Cyclic_nucleotide_synthase"/>
</dbReference>
<evidence type="ECO:0000256" key="16">
    <source>
        <dbReference type="RuleBase" id="RU003431"/>
    </source>
</evidence>
<dbReference type="Proteomes" id="UP000261540">
    <property type="component" value="Unplaced"/>
</dbReference>
<evidence type="ECO:0000256" key="12">
    <source>
        <dbReference type="ARBA" id="ARBA00023239"/>
    </source>
</evidence>
<dbReference type="PANTHER" id="PTHR11920">
    <property type="entry name" value="GUANYLYL CYCLASE"/>
    <property type="match status" value="1"/>
</dbReference>
<evidence type="ECO:0000256" key="10">
    <source>
        <dbReference type="ARBA" id="ARBA00023170"/>
    </source>
</evidence>
<dbReference type="GO" id="GO:0035556">
    <property type="term" value="P:intracellular signal transduction"/>
    <property type="evidence" value="ECO:0007669"/>
    <property type="project" value="InterPro"/>
</dbReference>
<evidence type="ECO:0000256" key="9">
    <source>
        <dbReference type="ARBA" id="ARBA00023136"/>
    </source>
</evidence>
<dbReference type="PROSITE" id="PS00452">
    <property type="entry name" value="GUANYLATE_CYCLASE_1"/>
    <property type="match status" value="1"/>
</dbReference>
<dbReference type="SUPFAM" id="SSF55073">
    <property type="entry name" value="Nucleotide cyclase"/>
    <property type="match status" value="1"/>
</dbReference>
<dbReference type="GO" id="GO:0005524">
    <property type="term" value="F:ATP binding"/>
    <property type="evidence" value="ECO:0007669"/>
    <property type="project" value="InterPro"/>
</dbReference>
<sequence>MRGGCWLRSCALLIVGLQCPVVTACLEGNYLINVILMEDLVSPWSIHLVQGPVERAIDTDEKLNYEAGINRKLSVTFNGFQTSMYRRKGCASSTCEGVEKLKELSVSILEIGLTLNIPLISAGSFGLSCDYKENLTRLLPPARKVSSFFTRFWQSTHLNLKPKWGTAYVFKKPELTEDCFWYINALEAGSANFASTIQREVLRQPAEVHNLLNSPTRKSNLFIICGTPEDVINLKNGTEVNPEIVFILIDLYSPSYYTNTTSMPDMRNVLVLTMPNMRNYTLDPTYNDNENDSVRCPHFFCLNADVLYEPDTPRYINAVKCAREQRTYLLTGAGGHYVLDGNGDRDVNFSLLYTNKDNEYQTLFVFNTQTNSSYVVDPNPTLVWGSQLPDDTPEHSQMGKVTGGDVIVIILGVTVAVVATIALIFYRQNRKGRQVRERWSHIHPDLIHPLDFNERSLVSLKIVILKELKNTDGNFNKMQRIDFNSLLQIDYYNLTKFYGTVKFEQGVFGVFEYGERGSLRYVLNDKISYPEETFMDWEFKISVMYDIAKGMSYLHASNVSVHGRLKSTNCVMDSRMVVKITDFGCNTVLSPGRDLWTAPEHLRKEGISQKGDVYSFAIIAQEIVLRECPFYTEACSDPAEKLYRVQFSNFMSVFRPELNLETPMERELEVYTLIKSCWDEDPERRPDFKRIEAALGKIFSNLHNQANESYMDNLIRRLQMYSRNLEHLVEERTALYKAERDRADRLNFMLLPGPVVRSLKETGRVEPELFKEVTIYFSDIVGFTTLCQYSTPMEVVDMLNDIYKNFDSILDNHDVYKVETIGDAYMVASGLPQRNGNRHAVDICRMALDILAFMGTFQLRHLPGLPVWIRIGVHSGPCAAGVVGIKMPRYCLFGDTVNTASRMESTALRIHVSLPTIEILRRTDCKFEYETRGETYLKGKGTEMTFWLTGVTGETYNLPTPPTAENFQRLQQDLAEMIISCLEKRSLEGGGLEKRKTLSTRQRKRVSDESHGDGQPEYLHLRSSSPG</sequence>
<dbReference type="GeneTree" id="ENSGT00940000155955"/>
<dbReference type="GO" id="GO:0005525">
    <property type="term" value="F:GTP binding"/>
    <property type="evidence" value="ECO:0007669"/>
    <property type="project" value="UniProtKB-KW"/>
</dbReference>
<evidence type="ECO:0000256" key="13">
    <source>
        <dbReference type="ARBA" id="ARBA00023293"/>
    </source>
</evidence>
<dbReference type="InterPro" id="IPR000719">
    <property type="entry name" value="Prot_kinase_dom"/>
</dbReference>
<organism evidence="22 23">
    <name type="scientific">Paramormyrops kingsleyae</name>
    <dbReference type="NCBI Taxonomy" id="1676925"/>
    <lineage>
        <taxon>Eukaryota</taxon>
        <taxon>Metazoa</taxon>
        <taxon>Chordata</taxon>
        <taxon>Craniata</taxon>
        <taxon>Vertebrata</taxon>
        <taxon>Euteleostomi</taxon>
        <taxon>Actinopterygii</taxon>
        <taxon>Neopterygii</taxon>
        <taxon>Teleostei</taxon>
        <taxon>Osteoglossocephala</taxon>
        <taxon>Osteoglossomorpha</taxon>
        <taxon>Osteoglossiformes</taxon>
        <taxon>Mormyridae</taxon>
        <taxon>Paramormyrops</taxon>
    </lineage>
</organism>
<dbReference type="Ensembl" id="ENSPKIT00000041307.1">
    <property type="protein sequence ID" value="ENSPKIP00000016807.1"/>
    <property type="gene ID" value="ENSPKIG00000002915.1"/>
</dbReference>
<dbReference type="GO" id="GO:0004383">
    <property type="term" value="F:guanylate cyclase activity"/>
    <property type="evidence" value="ECO:0007669"/>
    <property type="project" value="UniProtKB-EC"/>
</dbReference>
<dbReference type="GO" id="GO:0005789">
    <property type="term" value="C:endoplasmic reticulum membrane"/>
    <property type="evidence" value="ECO:0007669"/>
    <property type="project" value="UniProtKB-SubCell"/>
</dbReference>
<dbReference type="GO" id="GO:0005886">
    <property type="term" value="C:plasma membrane"/>
    <property type="evidence" value="ECO:0007669"/>
    <property type="project" value="UniProtKB-SubCell"/>
</dbReference>
<dbReference type="CDD" id="cd07302">
    <property type="entry name" value="CHD"/>
    <property type="match status" value="1"/>
</dbReference>
<evidence type="ECO:0000259" key="21">
    <source>
        <dbReference type="PROSITE" id="PS50125"/>
    </source>
</evidence>
<evidence type="ECO:0000256" key="2">
    <source>
        <dbReference type="ARBA" id="ARBA00004251"/>
    </source>
</evidence>
<dbReference type="InterPro" id="IPR028082">
    <property type="entry name" value="Peripla_BP_I"/>
</dbReference>
<evidence type="ECO:0000256" key="6">
    <source>
        <dbReference type="ARBA" id="ARBA00022824"/>
    </source>
</evidence>
<protein>
    <recommendedName>
        <fullName evidence="16">Guanylate cyclase</fullName>
        <ecNumber evidence="16">4.6.1.2</ecNumber>
    </recommendedName>
</protein>
<dbReference type="PANTHER" id="PTHR11920:SF347">
    <property type="entry name" value="GUANYLYL CYCLASE C"/>
    <property type="match status" value="1"/>
</dbReference>
<keyword evidence="12 15" id="KW-0456">Lyase</keyword>
<reference evidence="22" key="1">
    <citation type="submission" date="2025-08" db="UniProtKB">
        <authorList>
            <consortium name="Ensembl"/>
        </authorList>
    </citation>
    <scope>IDENTIFICATION</scope>
</reference>
<evidence type="ECO:0000256" key="8">
    <source>
        <dbReference type="ARBA" id="ARBA00023134"/>
    </source>
</evidence>
<feature type="chain" id="PRO_5017429114" description="Guanylate cyclase" evidence="19">
    <location>
        <begin position="25"/>
        <end position="1027"/>
    </location>
</feature>
<feature type="domain" description="Guanylate cyclase" evidence="21">
    <location>
        <begin position="774"/>
        <end position="904"/>
    </location>
</feature>
<dbReference type="Pfam" id="PF07714">
    <property type="entry name" value="PK_Tyr_Ser-Thr"/>
    <property type="match status" value="1"/>
</dbReference>
<dbReference type="InterPro" id="IPR011009">
    <property type="entry name" value="Kinase-like_dom_sf"/>
</dbReference>
<dbReference type="Gene3D" id="1.10.510.10">
    <property type="entry name" value="Transferase(Phosphotransferase) domain 1"/>
    <property type="match status" value="1"/>
</dbReference>
<evidence type="ECO:0000256" key="1">
    <source>
        <dbReference type="ARBA" id="ARBA00004115"/>
    </source>
</evidence>
<dbReference type="EC" id="4.6.1.2" evidence="16"/>
<keyword evidence="5" id="KW-0547">Nucleotide-binding</keyword>
<dbReference type="FunFam" id="3.30.70.1230:FF:000015">
    <property type="entry name" value="Guanylate cyclase"/>
    <property type="match status" value="1"/>
</dbReference>
<evidence type="ECO:0000256" key="14">
    <source>
        <dbReference type="ARBA" id="ARBA00036920"/>
    </source>
</evidence>
<evidence type="ECO:0000256" key="15">
    <source>
        <dbReference type="RuleBase" id="RU000405"/>
    </source>
</evidence>
<dbReference type="InterPro" id="IPR001054">
    <property type="entry name" value="A/G_cyclase"/>
</dbReference>
<keyword evidence="4 18" id="KW-0812">Transmembrane</keyword>
<dbReference type="SMART" id="SM00044">
    <property type="entry name" value="CYCc"/>
    <property type="match status" value="1"/>
</dbReference>
<feature type="transmembrane region" description="Helical" evidence="18">
    <location>
        <begin position="406"/>
        <end position="426"/>
    </location>
</feature>
<feature type="domain" description="Protein kinase" evidence="20">
    <location>
        <begin position="392"/>
        <end position="699"/>
    </location>
</feature>
<keyword evidence="11" id="KW-0325">Glycoprotein</keyword>
<feature type="compositionally biased region" description="Basic and acidic residues" evidence="17">
    <location>
        <begin position="1005"/>
        <end position="1014"/>
    </location>
</feature>
<dbReference type="AlphaFoldDB" id="A0A3B3RDW1"/>
<evidence type="ECO:0000256" key="19">
    <source>
        <dbReference type="SAM" id="SignalP"/>
    </source>
</evidence>
<keyword evidence="13 16" id="KW-0141">cGMP biosynthesis</keyword>
<keyword evidence="9 18" id="KW-0472">Membrane</keyword>
<comment type="catalytic activity">
    <reaction evidence="14">
        <text>GTP = 3',5'-cyclic GMP + diphosphate</text>
        <dbReference type="Rhea" id="RHEA:13665"/>
        <dbReference type="ChEBI" id="CHEBI:33019"/>
        <dbReference type="ChEBI" id="CHEBI:37565"/>
        <dbReference type="ChEBI" id="CHEBI:57746"/>
        <dbReference type="EC" id="4.6.1.2"/>
    </reaction>
    <physiologicalReaction direction="left-to-right" evidence="14">
        <dbReference type="Rhea" id="RHEA:13666"/>
    </physiologicalReaction>
</comment>
<feature type="signal peptide" evidence="19">
    <location>
        <begin position="1"/>
        <end position="24"/>
    </location>
</feature>
<dbReference type="InterPro" id="IPR001245">
    <property type="entry name" value="Ser-Thr/Tyr_kinase_cat_dom"/>
</dbReference>
<dbReference type="InterPro" id="IPR018297">
    <property type="entry name" value="A/G_cyclase_CS"/>
</dbReference>
<evidence type="ECO:0000256" key="17">
    <source>
        <dbReference type="SAM" id="MobiDB-lite"/>
    </source>
</evidence>
<dbReference type="Gene3D" id="3.30.70.1230">
    <property type="entry name" value="Nucleotide cyclase"/>
    <property type="match status" value="1"/>
</dbReference>
<dbReference type="PROSITE" id="PS50125">
    <property type="entry name" value="GUANYLATE_CYCLASE_2"/>
    <property type="match status" value="1"/>
</dbReference>
<dbReference type="PROSITE" id="PS50011">
    <property type="entry name" value="PROTEIN_KINASE_DOM"/>
    <property type="match status" value="1"/>
</dbReference>
<dbReference type="FunFam" id="1.10.510.10:FF:000364">
    <property type="entry name" value="Guanylate cyclase"/>
    <property type="match status" value="1"/>
</dbReference>
<evidence type="ECO:0000313" key="23">
    <source>
        <dbReference type="Proteomes" id="UP000261540"/>
    </source>
</evidence>
<keyword evidence="8" id="KW-0342">GTP-binding</keyword>
<dbReference type="GO" id="GO:0004672">
    <property type="term" value="F:protein kinase activity"/>
    <property type="evidence" value="ECO:0007669"/>
    <property type="project" value="InterPro"/>
</dbReference>
<evidence type="ECO:0000256" key="7">
    <source>
        <dbReference type="ARBA" id="ARBA00022989"/>
    </source>
</evidence>
<keyword evidence="7 18" id="KW-1133">Transmembrane helix</keyword>
<dbReference type="InterPro" id="IPR029787">
    <property type="entry name" value="Nucleotide_cyclase"/>
</dbReference>
<dbReference type="GO" id="GO:0004016">
    <property type="term" value="F:adenylate cyclase activity"/>
    <property type="evidence" value="ECO:0007669"/>
    <property type="project" value="TreeGrafter"/>
</dbReference>
<evidence type="ECO:0000256" key="11">
    <source>
        <dbReference type="ARBA" id="ARBA00023180"/>
    </source>
</evidence>
<name>A0A3B3RDW1_9TELE</name>
<comment type="subcellular location">
    <subcellularLocation>
        <location evidence="2">Cell membrane</location>
        <topology evidence="2">Single-pass type I membrane protein</topology>
    </subcellularLocation>
    <subcellularLocation>
        <location evidence="1">Endoplasmic reticulum membrane</location>
        <topology evidence="1">Single-pass type I membrane protein</topology>
    </subcellularLocation>
</comment>
<evidence type="ECO:0000256" key="5">
    <source>
        <dbReference type="ARBA" id="ARBA00022741"/>
    </source>
</evidence>
<keyword evidence="19" id="KW-0732">Signal</keyword>
<keyword evidence="6" id="KW-0256">Endoplasmic reticulum</keyword>
<keyword evidence="23" id="KW-1185">Reference proteome</keyword>
<dbReference type="SUPFAM" id="SSF53822">
    <property type="entry name" value="Periplasmic binding protein-like I"/>
    <property type="match status" value="1"/>
</dbReference>